<gene>
    <name evidence="2" type="ORF">TTAC_LOCUS10617</name>
</gene>
<reference evidence="4" key="1">
    <citation type="submission" date="2017-02" db="UniProtKB">
        <authorList>
            <consortium name="WormBaseParasite"/>
        </authorList>
    </citation>
    <scope>IDENTIFICATION</scope>
</reference>
<feature type="compositionally biased region" description="Low complexity" evidence="1">
    <location>
        <begin position="266"/>
        <end position="281"/>
    </location>
</feature>
<feature type="region of interest" description="Disordered" evidence="1">
    <location>
        <begin position="186"/>
        <end position="283"/>
    </location>
</feature>
<feature type="region of interest" description="Disordered" evidence="1">
    <location>
        <begin position="321"/>
        <end position="346"/>
    </location>
</feature>
<dbReference type="AlphaFoldDB" id="A0A0R3XAQ7"/>
<dbReference type="EMBL" id="UYWX01021944">
    <property type="protein sequence ID" value="VDM35597.1"/>
    <property type="molecule type" value="Genomic_DNA"/>
</dbReference>
<sequence length="346" mass="38263">MNTSIAAHPTRKVFNFDAFDSRLHDLLLSEMGTALRSEGRNTITACGVSGKKATLLTLQFEKEEDFLKVFSILEKYTKPESAELDSRNQEKVPEVKSESKDQTESGLGKTGNLPFETRTSRPVSTPKFATGRHNLNALNDSESSSVEDSSSITALTLTDGESSSSYTNGVLSLPLKNFNKKDGNQFNANSIPIRRGIPKQSVTSSSSSNSSFNPLRPVKIVRRPEKQSKQRMHRRTVSSSSESSSDTFIPQRSEYRAISVQRLNSKPRSPSLSDSSSSNSSGYCETCCISNSSSTIHFYRGVDIIIPQCSHHHFNSTLANVGRHNDTSNRKKSKVASQHQKPWLCF</sequence>
<accession>A0A0R3XAQ7</accession>
<feature type="compositionally biased region" description="Low complexity" evidence="1">
    <location>
        <begin position="201"/>
        <end position="211"/>
    </location>
</feature>
<dbReference type="OrthoDB" id="6283468at2759"/>
<dbReference type="Proteomes" id="UP000274429">
    <property type="component" value="Unassembled WGS sequence"/>
</dbReference>
<feature type="region of interest" description="Disordered" evidence="1">
    <location>
        <begin position="81"/>
        <end position="148"/>
    </location>
</feature>
<proteinExistence type="predicted"/>
<protein>
    <submittedName>
        <fullName evidence="4">DUF4476 domain-containing protein</fullName>
    </submittedName>
</protein>
<name>A0A0R3XAQ7_HYDTA</name>
<reference evidence="2 3" key="2">
    <citation type="submission" date="2018-11" db="EMBL/GenBank/DDBJ databases">
        <authorList>
            <consortium name="Pathogen Informatics"/>
        </authorList>
    </citation>
    <scope>NUCLEOTIDE SEQUENCE [LARGE SCALE GENOMIC DNA]</scope>
</reference>
<evidence type="ECO:0000313" key="2">
    <source>
        <dbReference type="EMBL" id="VDM35597.1"/>
    </source>
</evidence>
<evidence type="ECO:0000313" key="3">
    <source>
        <dbReference type="Proteomes" id="UP000274429"/>
    </source>
</evidence>
<keyword evidence="3" id="KW-1185">Reference proteome</keyword>
<dbReference type="WBParaSite" id="TTAC_0001063401-mRNA-1">
    <property type="protein sequence ID" value="TTAC_0001063401-mRNA-1"/>
    <property type="gene ID" value="TTAC_0001063401"/>
</dbReference>
<feature type="compositionally biased region" description="Basic and acidic residues" evidence="1">
    <location>
        <begin position="81"/>
        <end position="103"/>
    </location>
</feature>
<organism evidence="4">
    <name type="scientific">Hydatigena taeniaeformis</name>
    <name type="common">Feline tapeworm</name>
    <name type="synonym">Taenia taeniaeformis</name>
    <dbReference type="NCBI Taxonomy" id="6205"/>
    <lineage>
        <taxon>Eukaryota</taxon>
        <taxon>Metazoa</taxon>
        <taxon>Spiralia</taxon>
        <taxon>Lophotrochozoa</taxon>
        <taxon>Platyhelminthes</taxon>
        <taxon>Cestoda</taxon>
        <taxon>Eucestoda</taxon>
        <taxon>Cyclophyllidea</taxon>
        <taxon>Taeniidae</taxon>
        <taxon>Hydatigera</taxon>
    </lineage>
</organism>
<evidence type="ECO:0000256" key="1">
    <source>
        <dbReference type="SAM" id="MobiDB-lite"/>
    </source>
</evidence>
<evidence type="ECO:0000313" key="4">
    <source>
        <dbReference type="WBParaSite" id="TTAC_0001063401-mRNA-1"/>
    </source>
</evidence>